<sequence>MQMNSQNIEIKVADNPTDPHSSRPKSLPALQSIADASEGKAAAFARGLLNTFYGYDYRIVPQSPNVQGLYTLPGSGPATQPKERAQPLSALPNPARAQVAFRYQLPDPQQPAQLLIYDMQGKLTATLNCGPGTRQQVWQTAGQQRGLYYCILQQGAYRSPVLKVLLID</sequence>
<evidence type="ECO:0000256" key="1">
    <source>
        <dbReference type="SAM" id="MobiDB-lite"/>
    </source>
</evidence>
<dbReference type="EMBL" id="JPOS01000022">
    <property type="protein sequence ID" value="KGE88072.1"/>
    <property type="molecule type" value="Genomic_DNA"/>
</dbReference>
<reference evidence="2 3" key="1">
    <citation type="journal article" date="2014" name="Int. J. Syst. Evol. Microbiol.">
        <title>Phaeodactylibacter xiamenensis gen. nov., sp. nov., a member of the family Saprospiraceae isolated from the marine alga Phaeodactylum tricornutum.</title>
        <authorList>
            <person name="Chen Z.Jr."/>
            <person name="Lei X."/>
            <person name="Lai Q."/>
            <person name="Li Y."/>
            <person name="Zhang B."/>
            <person name="Zhang J."/>
            <person name="Zhang H."/>
            <person name="Yang L."/>
            <person name="Zheng W."/>
            <person name="Tian Y."/>
            <person name="Yu Z."/>
            <person name="Xu H.Jr."/>
            <person name="Zheng T."/>
        </authorList>
    </citation>
    <scope>NUCLEOTIDE SEQUENCE [LARGE SCALE GENOMIC DNA]</scope>
    <source>
        <strain evidence="2 3">KD52</strain>
    </source>
</reference>
<dbReference type="Proteomes" id="UP000029736">
    <property type="component" value="Unassembled WGS sequence"/>
</dbReference>
<dbReference type="AlphaFoldDB" id="A0A098SAG3"/>
<organism evidence="2 3">
    <name type="scientific">Phaeodactylibacter xiamenensis</name>
    <dbReference type="NCBI Taxonomy" id="1524460"/>
    <lineage>
        <taxon>Bacteria</taxon>
        <taxon>Pseudomonadati</taxon>
        <taxon>Bacteroidota</taxon>
        <taxon>Saprospiria</taxon>
        <taxon>Saprospirales</taxon>
        <taxon>Haliscomenobacteraceae</taxon>
        <taxon>Phaeodactylibacter</taxon>
    </lineage>
</organism>
<feature type="region of interest" description="Disordered" evidence="1">
    <location>
        <begin position="1"/>
        <end position="27"/>
    </location>
</feature>
<dbReference type="OrthoDB" id="9831307at2"/>
<dbReference type="RefSeq" id="WP_044219876.1">
    <property type="nucleotide sequence ID" value="NZ_JBKAGJ010000041.1"/>
</dbReference>
<evidence type="ECO:0000313" key="2">
    <source>
        <dbReference type="EMBL" id="KGE88072.1"/>
    </source>
</evidence>
<accession>A0A098SAG3</accession>
<protein>
    <recommendedName>
        <fullName evidence="4">Secretion system C-terminal sorting domain-containing protein</fullName>
    </recommendedName>
</protein>
<evidence type="ECO:0008006" key="4">
    <source>
        <dbReference type="Google" id="ProtNLM"/>
    </source>
</evidence>
<comment type="caution">
    <text evidence="2">The sequence shown here is derived from an EMBL/GenBank/DDBJ whole genome shotgun (WGS) entry which is preliminary data.</text>
</comment>
<name>A0A098SAG3_9BACT</name>
<evidence type="ECO:0000313" key="3">
    <source>
        <dbReference type="Proteomes" id="UP000029736"/>
    </source>
</evidence>
<proteinExistence type="predicted"/>
<gene>
    <name evidence="2" type="ORF">IX84_10995</name>
</gene>
<keyword evidence="3" id="KW-1185">Reference proteome</keyword>